<dbReference type="CDD" id="cd03812">
    <property type="entry name" value="GT4_CapH-like"/>
    <property type="match status" value="1"/>
</dbReference>
<dbReference type="RefSeq" id="WP_118370063.1">
    <property type="nucleotide sequence ID" value="NZ_QRON01000004.1"/>
</dbReference>
<name>A0A415JX79_9FIRM</name>
<dbReference type="SUPFAM" id="SSF53756">
    <property type="entry name" value="UDP-Glycosyltransferase/glycogen phosphorylase"/>
    <property type="match status" value="1"/>
</dbReference>
<gene>
    <name evidence="3" type="ORF">DW028_08345</name>
</gene>
<dbReference type="Gene3D" id="3.40.50.2000">
    <property type="entry name" value="Glycogen Phosphorylase B"/>
    <property type="match status" value="2"/>
</dbReference>
<dbReference type="InterPro" id="IPR050194">
    <property type="entry name" value="Glycosyltransferase_grp1"/>
</dbReference>
<protein>
    <submittedName>
        <fullName evidence="3">Glycosyltransferase family 1 protein</fullName>
    </submittedName>
</protein>
<keyword evidence="3" id="KW-0808">Transferase</keyword>
<comment type="caution">
    <text evidence="3">The sequence shown here is derived from an EMBL/GenBank/DDBJ whole genome shotgun (WGS) entry which is preliminary data.</text>
</comment>
<dbReference type="InterPro" id="IPR028098">
    <property type="entry name" value="Glyco_trans_4-like_N"/>
</dbReference>
<evidence type="ECO:0000313" key="3">
    <source>
        <dbReference type="EMBL" id="RHL28645.1"/>
    </source>
</evidence>
<dbReference type="PANTHER" id="PTHR45947">
    <property type="entry name" value="SULFOQUINOVOSYL TRANSFERASE SQD2"/>
    <property type="match status" value="1"/>
</dbReference>
<dbReference type="PANTHER" id="PTHR45947:SF3">
    <property type="entry name" value="SULFOQUINOVOSYL TRANSFERASE SQD2"/>
    <property type="match status" value="1"/>
</dbReference>
<feature type="domain" description="Glycosyl transferase family 1" evidence="1">
    <location>
        <begin position="176"/>
        <end position="324"/>
    </location>
</feature>
<feature type="domain" description="Glycosyltransferase subfamily 4-like N-terminal" evidence="2">
    <location>
        <begin position="14"/>
        <end position="150"/>
    </location>
</feature>
<dbReference type="Proteomes" id="UP000283297">
    <property type="component" value="Unassembled WGS sequence"/>
</dbReference>
<dbReference type="GO" id="GO:0016757">
    <property type="term" value="F:glycosyltransferase activity"/>
    <property type="evidence" value="ECO:0007669"/>
    <property type="project" value="InterPro"/>
</dbReference>
<dbReference type="EMBL" id="QRON01000004">
    <property type="protein sequence ID" value="RHL28645.1"/>
    <property type="molecule type" value="Genomic_DNA"/>
</dbReference>
<evidence type="ECO:0000313" key="4">
    <source>
        <dbReference type="Proteomes" id="UP000283297"/>
    </source>
</evidence>
<reference evidence="3 4" key="1">
    <citation type="submission" date="2018-08" db="EMBL/GenBank/DDBJ databases">
        <title>A genome reference for cultivated species of the human gut microbiota.</title>
        <authorList>
            <person name="Zou Y."/>
            <person name="Xue W."/>
            <person name="Luo G."/>
        </authorList>
    </citation>
    <scope>NUCLEOTIDE SEQUENCE [LARGE SCALE GENOMIC DNA]</scope>
    <source>
        <strain evidence="3 4">AF38-24</strain>
    </source>
</reference>
<sequence>MKILMINTVPMERNGITNVICNIVQAINNPNVSVDCVSINKPDKYYYDIFSYAKGHIYVIENRLKCPILYFRKLVRLIKKNEYDCIHAHGNSHTLAIEMLAARAAGCSVRIAHSHSTSCKYKVIDKIMKPIFDSSCTHNIACGKEAGKWLFGRAEFEIFKNGVFTENYRFDENYRKLIRENYSINENSIVIGHVGNFDDVKNQDWIIEIGKELSRRKIDFTIFLIGTGERLETIKKMVNEYNLEKNVIFTGAIDNVNQYLSAFDCVVMPSFFEGLPLTLIEEQAAGLKCFVSDNITKEVDITGNVDFLSLNDNVENWASTIIKEQKKNNRDKDSDIAIKKIVKKGYDIASESERLLDFYIKICSR</sequence>
<dbReference type="AlphaFoldDB" id="A0A415JX79"/>
<evidence type="ECO:0000259" key="1">
    <source>
        <dbReference type="Pfam" id="PF00534"/>
    </source>
</evidence>
<dbReference type="Pfam" id="PF00534">
    <property type="entry name" value="Glycos_transf_1"/>
    <property type="match status" value="1"/>
</dbReference>
<evidence type="ECO:0000259" key="2">
    <source>
        <dbReference type="Pfam" id="PF13439"/>
    </source>
</evidence>
<accession>A0A415JX79</accession>
<proteinExistence type="predicted"/>
<dbReference type="InterPro" id="IPR001296">
    <property type="entry name" value="Glyco_trans_1"/>
</dbReference>
<dbReference type="Pfam" id="PF13439">
    <property type="entry name" value="Glyco_transf_4"/>
    <property type="match status" value="1"/>
</dbReference>
<organism evidence="3 4">
    <name type="scientific">Agathobacter rectalis</name>
    <dbReference type="NCBI Taxonomy" id="39491"/>
    <lineage>
        <taxon>Bacteria</taxon>
        <taxon>Bacillati</taxon>
        <taxon>Bacillota</taxon>
        <taxon>Clostridia</taxon>
        <taxon>Lachnospirales</taxon>
        <taxon>Lachnospiraceae</taxon>
        <taxon>Agathobacter</taxon>
    </lineage>
</organism>